<dbReference type="NCBIfam" id="TIGR02779">
    <property type="entry name" value="NHEJ_ligase_lig"/>
    <property type="match status" value="1"/>
</dbReference>
<dbReference type="Gene3D" id="3.30.470.30">
    <property type="entry name" value="DNA ligase/mRNA capping enzyme"/>
    <property type="match status" value="1"/>
</dbReference>
<keyword evidence="14" id="KW-0238">DNA-binding</keyword>
<dbReference type="NCBIfam" id="TIGR02776">
    <property type="entry name" value="NHEJ_ligase_prk"/>
    <property type="match status" value="1"/>
</dbReference>
<evidence type="ECO:0000256" key="3">
    <source>
        <dbReference type="ARBA" id="ARBA00022598"/>
    </source>
</evidence>
<dbReference type="CDD" id="cd07906">
    <property type="entry name" value="Adenylation_DNA_ligase_LigD_LigC"/>
    <property type="match status" value="1"/>
</dbReference>
<dbReference type="CDD" id="cd07971">
    <property type="entry name" value="OBF_DNA_ligase_LigD"/>
    <property type="match status" value="1"/>
</dbReference>
<evidence type="ECO:0000256" key="11">
    <source>
        <dbReference type="ARBA" id="ARBA00022839"/>
    </source>
</evidence>
<evidence type="ECO:0000256" key="9">
    <source>
        <dbReference type="ARBA" id="ARBA00022763"/>
    </source>
</evidence>
<keyword evidence="5" id="KW-0548">Nucleotidyltransferase</keyword>
<comment type="cofactor">
    <cofactor evidence="1">
        <name>Mn(2+)</name>
        <dbReference type="ChEBI" id="CHEBI:29035"/>
    </cofactor>
</comment>
<evidence type="ECO:0000256" key="17">
    <source>
        <dbReference type="ARBA" id="ARBA00023211"/>
    </source>
</evidence>
<evidence type="ECO:0000256" key="10">
    <source>
        <dbReference type="ARBA" id="ARBA00022801"/>
    </source>
</evidence>
<evidence type="ECO:0000256" key="5">
    <source>
        <dbReference type="ARBA" id="ARBA00022695"/>
    </source>
</evidence>
<proteinExistence type="predicted"/>
<comment type="catalytic activity">
    <reaction evidence="20">
        <text>ATP + (deoxyribonucleotide)n-3'-hydroxyl + 5'-phospho-(deoxyribonucleotide)m = (deoxyribonucleotide)n+m + AMP + diphosphate.</text>
        <dbReference type="EC" id="6.5.1.1"/>
    </reaction>
</comment>
<dbReference type="InterPro" id="IPR014146">
    <property type="entry name" value="LigD_ligase_dom"/>
</dbReference>
<evidence type="ECO:0000259" key="22">
    <source>
        <dbReference type="PROSITE" id="PS50160"/>
    </source>
</evidence>
<keyword evidence="13" id="KW-0239">DNA-directed DNA polymerase</keyword>
<evidence type="ECO:0000256" key="2">
    <source>
        <dbReference type="ARBA" id="ARBA00012727"/>
    </source>
</evidence>
<dbReference type="InterPro" id="IPR052171">
    <property type="entry name" value="NHEJ_LigD"/>
</dbReference>
<keyword evidence="16" id="KW-0234">DNA repair</keyword>
<protein>
    <recommendedName>
        <fullName evidence="2">DNA ligase (ATP)</fullName>
        <ecNumber evidence="2">6.5.1.1</ecNumber>
    </recommendedName>
    <alternativeName>
        <fullName evidence="19">NHEJ DNA polymerase</fullName>
    </alternativeName>
</protein>
<dbReference type="GO" id="GO:0004527">
    <property type="term" value="F:exonuclease activity"/>
    <property type="evidence" value="ECO:0007669"/>
    <property type="project" value="UniProtKB-KW"/>
</dbReference>
<keyword evidence="9" id="KW-0227">DNA damage</keyword>
<keyword evidence="8" id="KW-0547">Nucleotide-binding</keyword>
<dbReference type="RefSeq" id="WP_183274585.1">
    <property type="nucleotide sequence ID" value="NZ_JACHXV010000001.1"/>
</dbReference>
<evidence type="ECO:0000256" key="1">
    <source>
        <dbReference type="ARBA" id="ARBA00001936"/>
    </source>
</evidence>
<dbReference type="AlphaFoldDB" id="A0A839UR91"/>
<dbReference type="Pfam" id="PF04679">
    <property type="entry name" value="DNA_ligase_A_C"/>
    <property type="match status" value="1"/>
</dbReference>
<evidence type="ECO:0000256" key="15">
    <source>
        <dbReference type="ARBA" id="ARBA00023172"/>
    </source>
</evidence>
<dbReference type="PANTHER" id="PTHR42705:SF2">
    <property type="entry name" value="BIFUNCTIONAL NON-HOMOLOGOUS END JOINING PROTEIN LIGD"/>
    <property type="match status" value="1"/>
</dbReference>
<keyword evidence="12" id="KW-0067">ATP-binding</keyword>
<feature type="compositionally biased region" description="Basic and acidic residues" evidence="21">
    <location>
        <begin position="1"/>
        <end position="15"/>
    </location>
</feature>
<keyword evidence="6" id="KW-0540">Nuclease</keyword>
<dbReference type="Gene3D" id="2.40.50.140">
    <property type="entry name" value="Nucleic acid-binding proteins"/>
    <property type="match status" value="1"/>
</dbReference>
<dbReference type="InterPro" id="IPR014144">
    <property type="entry name" value="LigD_PE_domain"/>
</dbReference>
<reference evidence="23 24" key="1">
    <citation type="submission" date="2020-08" db="EMBL/GenBank/DDBJ databases">
        <title>Genomic Encyclopedia of Type Strains, Phase III (KMG-III): the genomes of soil and plant-associated and newly described type strains.</title>
        <authorList>
            <person name="Whitman W."/>
        </authorList>
    </citation>
    <scope>NUCLEOTIDE SEQUENCE [LARGE SCALE GENOMIC DNA]</scope>
    <source>
        <strain evidence="23 24">CECT 8088</strain>
    </source>
</reference>
<dbReference type="SUPFAM" id="SSF56091">
    <property type="entry name" value="DNA ligase/mRNA capping enzyme, catalytic domain"/>
    <property type="match status" value="1"/>
</dbReference>
<keyword evidence="11" id="KW-0269">Exonuclease</keyword>
<dbReference type="Gene3D" id="3.30.1490.70">
    <property type="match status" value="1"/>
</dbReference>
<evidence type="ECO:0000313" key="24">
    <source>
        <dbReference type="Proteomes" id="UP000557688"/>
    </source>
</evidence>
<accession>A0A839UR91</accession>
<dbReference type="Proteomes" id="UP000557688">
    <property type="component" value="Unassembled WGS sequence"/>
</dbReference>
<evidence type="ECO:0000256" key="20">
    <source>
        <dbReference type="ARBA" id="ARBA00034003"/>
    </source>
</evidence>
<evidence type="ECO:0000256" key="7">
    <source>
        <dbReference type="ARBA" id="ARBA00022723"/>
    </source>
</evidence>
<evidence type="ECO:0000256" key="21">
    <source>
        <dbReference type="SAM" id="MobiDB-lite"/>
    </source>
</evidence>
<dbReference type="InterPro" id="IPR014145">
    <property type="entry name" value="LigD_pol_dom"/>
</dbReference>
<sequence>MGKAYAEKRDFDRTPEPPGGTAAARDGARSLFVVQKHAARRLHWDFRLEHGGTLWSWAVPKGPSMDPADKRLAVHVEDHPVDYAAFEGEIPKGNYGAGTVEIWDRGTWRPLQGADPAAALAKGELKFALDGERLHGGFVLVRMKPRKAKGDRANADNWLLIKEQDDDARQGAGAAVLEDQALAPVRRPAGGSRRGRRVAKTRTTPPEDQAPQLAKLVASAPSGPGWVSEIKYDGYRLLARRDGADIRLITRNGLDWTGRLAPLAEAIAALPAETLLLDGELVAFDPKGRTSFAKLQAALSDRRPERLRYVAFDLLFLDGVDLRGEALSARQKALAGLLDGVAPPIVAGDHLTSEAARVRDKACAMGLEGIVCKRLDAPYRAGRGADWVKVKCHDREEFAVLGWTDPKGTRGGFGALYLGYRDADGRWHGAGGVGTGFDARLLDALRTRLDGLAAGPPTGLLVSEPPPKGLHWVRPELVVEIRHAGWTGGGQVRQAAFLGLREDKPADEVVRDPPDGLATRKLVERKTRIVQAARPSPRKASTMEIAGQRLTHPDRELWPGISKGALARYWETMAAVALPGIAGRPLALLRCPDGISGEHFFQKHAGRGQPDTIVEGAFDDAPYLAIEGVAGLIGCAQIAAIELHSWGSTLDDPGHPDRLVFDLDPGEGVAMAAIAEAARLLRERLEQAGLAAFCRSSGGKGLHVVVPLRPEAGWDAARAWSRAFAEALAKEFPDRFVAATRKDIRRGRILIDWLRNGLGSTAIASFSPRARDGACVAMPLAWRSVTARLDPSTYTLETVPGRVLRKSWIDPWAGFADAARPLPVKRDRR</sequence>
<dbReference type="GO" id="GO:0006281">
    <property type="term" value="P:DNA repair"/>
    <property type="evidence" value="ECO:0007669"/>
    <property type="project" value="UniProtKB-KW"/>
</dbReference>
<keyword evidence="17" id="KW-0464">Manganese</keyword>
<keyword evidence="18" id="KW-0511">Multifunctional enzyme</keyword>
<dbReference type="SUPFAM" id="SSF50249">
    <property type="entry name" value="Nucleic acid-binding proteins"/>
    <property type="match status" value="1"/>
</dbReference>
<dbReference type="GO" id="GO:0003910">
    <property type="term" value="F:DNA ligase (ATP) activity"/>
    <property type="evidence" value="ECO:0007669"/>
    <property type="project" value="UniProtKB-EC"/>
</dbReference>
<evidence type="ECO:0000256" key="13">
    <source>
        <dbReference type="ARBA" id="ARBA00022932"/>
    </source>
</evidence>
<evidence type="ECO:0000256" key="12">
    <source>
        <dbReference type="ARBA" id="ARBA00022840"/>
    </source>
</evidence>
<dbReference type="Pfam" id="PF21686">
    <property type="entry name" value="LigD_Prim-Pol"/>
    <property type="match status" value="1"/>
</dbReference>
<dbReference type="Pfam" id="PF13298">
    <property type="entry name" value="LigD_N"/>
    <property type="match status" value="1"/>
</dbReference>
<evidence type="ECO:0000256" key="6">
    <source>
        <dbReference type="ARBA" id="ARBA00022722"/>
    </source>
</evidence>
<dbReference type="Gene3D" id="3.90.920.10">
    <property type="entry name" value="DNA primase, PRIM domain"/>
    <property type="match status" value="1"/>
</dbReference>
<dbReference type="NCBIfam" id="TIGR02778">
    <property type="entry name" value="ligD_pol"/>
    <property type="match status" value="1"/>
</dbReference>
<comment type="caution">
    <text evidence="23">The sequence shown here is derived from an EMBL/GenBank/DDBJ whole genome shotgun (WGS) entry which is preliminary data.</text>
</comment>
<dbReference type="Pfam" id="PF01068">
    <property type="entry name" value="DNA_ligase_A_M"/>
    <property type="match status" value="1"/>
</dbReference>
<dbReference type="NCBIfam" id="TIGR02777">
    <property type="entry name" value="LigD_PE_dom"/>
    <property type="match status" value="1"/>
</dbReference>
<evidence type="ECO:0000256" key="18">
    <source>
        <dbReference type="ARBA" id="ARBA00023268"/>
    </source>
</evidence>
<keyword evidence="3 23" id="KW-0436">Ligase</keyword>
<evidence type="ECO:0000256" key="8">
    <source>
        <dbReference type="ARBA" id="ARBA00022741"/>
    </source>
</evidence>
<dbReference type="PROSITE" id="PS50160">
    <property type="entry name" value="DNA_LIGASE_A3"/>
    <property type="match status" value="1"/>
</dbReference>
<evidence type="ECO:0000256" key="4">
    <source>
        <dbReference type="ARBA" id="ARBA00022679"/>
    </source>
</evidence>
<dbReference type="GO" id="GO:0005524">
    <property type="term" value="F:ATP binding"/>
    <property type="evidence" value="ECO:0007669"/>
    <property type="project" value="UniProtKB-KW"/>
</dbReference>
<dbReference type="EC" id="6.5.1.1" evidence="2"/>
<dbReference type="InterPro" id="IPR012310">
    <property type="entry name" value="DNA_ligase_ATP-dep_cent"/>
</dbReference>
<evidence type="ECO:0000256" key="16">
    <source>
        <dbReference type="ARBA" id="ARBA00023204"/>
    </source>
</evidence>
<dbReference type="GO" id="GO:0003887">
    <property type="term" value="F:DNA-directed DNA polymerase activity"/>
    <property type="evidence" value="ECO:0007669"/>
    <property type="project" value="UniProtKB-KW"/>
</dbReference>
<dbReference type="InterPro" id="IPR012309">
    <property type="entry name" value="DNA_ligase_ATP-dep_C"/>
</dbReference>
<keyword evidence="24" id="KW-1185">Reference proteome</keyword>
<dbReference type="GO" id="GO:0046872">
    <property type="term" value="F:metal ion binding"/>
    <property type="evidence" value="ECO:0007669"/>
    <property type="project" value="UniProtKB-KW"/>
</dbReference>
<evidence type="ECO:0000313" key="23">
    <source>
        <dbReference type="EMBL" id="MBB3172316.1"/>
    </source>
</evidence>
<feature type="region of interest" description="Disordered" evidence="21">
    <location>
        <begin position="186"/>
        <end position="208"/>
    </location>
</feature>
<keyword evidence="4" id="KW-0808">Transferase</keyword>
<keyword evidence="7" id="KW-0479">Metal-binding</keyword>
<dbReference type="InterPro" id="IPR012340">
    <property type="entry name" value="NA-bd_OB-fold"/>
</dbReference>
<organism evidence="23 24">
    <name type="scientific">Endobacter medicaginis</name>
    <dbReference type="NCBI Taxonomy" id="1181271"/>
    <lineage>
        <taxon>Bacteria</taxon>
        <taxon>Pseudomonadati</taxon>
        <taxon>Pseudomonadota</taxon>
        <taxon>Alphaproteobacteria</taxon>
        <taxon>Acetobacterales</taxon>
        <taxon>Acetobacteraceae</taxon>
        <taxon>Endobacter</taxon>
    </lineage>
</organism>
<dbReference type="EMBL" id="JACHXV010000001">
    <property type="protein sequence ID" value="MBB3172316.1"/>
    <property type="molecule type" value="Genomic_DNA"/>
</dbReference>
<evidence type="ECO:0000256" key="19">
    <source>
        <dbReference type="ARBA" id="ARBA00029943"/>
    </source>
</evidence>
<keyword evidence="10" id="KW-0378">Hydrolase</keyword>
<feature type="region of interest" description="Disordered" evidence="21">
    <location>
        <begin position="1"/>
        <end position="24"/>
    </location>
</feature>
<dbReference type="GO" id="GO:0006310">
    <property type="term" value="P:DNA recombination"/>
    <property type="evidence" value="ECO:0007669"/>
    <property type="project" value="UniProtKB-KW"/>
</dbReference>
<keyword evidence="15" id="KW-0233">DNA recombination</keyword>
<name>A0A839UR91_9PROT</name>
<dbReference type="InterPro" id="IPR014143">
    <property type="entry name" value="NHEJ_ligase_prk"/>
</dbReference>
<dbReference type="GO" id="GO:0003677">
    <property type="term" value="F:DNA binding"/>
    <property type="evidence" value="ECO:0007669"/>
    <property type="project" value="UniProtKB-KW"/>
</dbReference>
<gene>
    <name evidence="23" type="ORF">FHR90_000122</name>
</gene>
<dbReference type="PANTHER" id="PTHR42705">
    <property type="entry name" value="BIFUNCTIONAL NON-HOMOLOGOUS END JOINING PROTEIN LIGD"/>
    <property type="match status" value="1"/>
</dbReference>
<evidence type="ECO:0000256" key="14">
    <source>
        <dbReference type="ARBA" id="ARBA00023125"/>
    </source>
</evidence>
<feature type="domain" description="ATP-dependent DNA ligase family profile" evidence="22">
    <location>
        <begin position="300"/>
        <end position="418"/>
    </location>
</feature>